<proteinExistence type="predicted"/>
<dbReference type="EMBL" id="JAUIZM010000002">
    <property type="protein sequence ID" value="KAK1396910.1"/>
    <property type="molecule type" value="Genomic_DNA"/>
</dbReference>
<dbReference type="Proteomes" id="UP001237642">
    <property type="component" value="Unassembled WGS sequence"/>
</dbReference>
<dbReference type="AlphaFoldDB" id="A0AAD8J6X2"/>
<dbReference type="InterPro" id="IPR008480">
    <property type="entry name" value="DUF761_pln"/>
</dbReference>
<dbReference type="PANTHER" id="PTHR33265:SF26">
    <property type="entry name" value="OS06G0554600 PROTEIN"/>
    <property type="match status" value="1"/>
</dbReference>
<evidence type="ECO:0000313" key="1">
    <source>
        <dbReference type="EMBL" id="KAK1396910.1"/>
    </source>
</evidence>
<protein>
    <submittedName>
        <fullName evidence="1">Avr9/Cf-9 rapidly elicited protein 146</fullName>
    </submittedName>
</protein>
<name>A0AAD8J6X2_9APIA</name>
<accession>A0AAD8J6X2</accession>
<keyword evidence="2" id="KW-1185">Reference proteome</keyword>
<gene>
    <name evidence="1" type="ORF">POM88_006773</name>
</gene>
<dbReference type="PANTHER" id="PTHR33265">
    <property type="entry name" value="AVR9/CF-9 RAPIDLY ELICITED PROTEIN-RELATED"/>
    <property type="match status" value="1"/>
</dbReference>
<reference evidence="1" key="1">
    <citation type="submission" date="2023-02" db="EMBL/GenBank/DDBJ databases">
        <title>Genome of toxic invasive species Heracleum sosnowskyi carries increased number of genes despite the absence of recent whole-genome duplications.</title>
        <authorList>
            <person name="Schelkunov M."/>
            <person name="Shtratnikova V."/>
            <person name="Makarenko M."/>
            <person name="Klepikova A."/>
            <person name="Omelchenko D."/>
            <person name="Novikova G."/>
            <person name="Obukhova E."/>
            <person name="Bogdanov V."/>
            <person name="Penin A."/>
            <person name="Logacheva M."/>
        </authorList>
    </citation>
    <scope>NUCLEOTIDE SEQUENCE</scope>
    <source>
        <strain evidence="1">Hsosn_3</strain>
        <tissue evidence="1">Leaf</tissue>
    </source>
</reference>
<reference evidence="1" key="2">
    <citation type="submission" date="2023-05" db="EMBL/GenBank/DDBJ databases">
        <authorList>
            <person name="Schelkunov M.I."/>
        </authorList>
    </citation>
    <scope>NUCLEOTIDE SEQUENCE</scope>
    <source>
        <strain evidence="1">Hsosn_3</strain>
        <tissue evidence="1">Leaf</tissue>
    </source>
</reference>
<sequence>MEVEECSSTVATKMSNTISIVLYMLKKGFSRSKLKIYDLHTKLKQEKHATNTVTNLMLQHHYAASSICRSTDVAMSYVSPPKDYEFSCSNTPLIRRRRKRYYQYRHTYNHQKVFVDDIKLSEYESVEASPAFSLPGFGRSPLTVRQLRVTDSPFSMKDADENTDTLDKAAEEFIKKFYKELEKQKRMAPPFTYSHRRTQ</sequence>
<evidence type="ECO:0000313" key="2">
    <source>
        <dbReference type="Proteomes" id="UP001237642"/>
    </source>
</evidence>
<organism evidence="1 2">
    <name type="scientific">Heracleum sosnowskyi</name>
    <dbReference type="NCBI Taxonomy" id="360622"/>
    <lineage>
        <taxon>Eukaryota</taxon>
        <taxon>Viridiplantae</taxon>
        <taxon>Streptophyta</taxon>
        <taxon>Embryophyta</taxon>
        <taxon>Tracheophyta</taxon>
        <taxon>Spermatophyta</taxon>
        <taxon>Magnoliopsida</taxon>
        <taxon>eudicotyledons</taxon>
        <taxon>Gunneridae</taxon>
        <taxon>Pentapetalae</taxon>
        <taxon>asterids</taxon>
        <taxon>campanulids</taxon>
        <taxon>Apiales</taxon>
        <taxon>Apiaceae</taxon>
        <taxon>Apioideae</taxon>
        <taxon>apioid superclade</taxon>
        <taxon>Tordylieae</taxon>
        <taxon>Tordyliinae</taxon>
        <taxon>Heracleum</taxon>
    </lineage>
</organism>
<comment type="caution">
    <text evidence="1">The sequence shown here is derived from an EMBL/GenBank/DDBJ whole genome shotgun (WGS) entry which is preliminary data.</text>
</comment>
<dbReference type="Pfam" id="PF05553">
    <property type="entry name" value="DUF761"/>
    <property type="match status" value="1"/>
</dbReference>